<sequence>MVPVHTLRSSLADRAVFDQFHSFSIRSQLRHTEHVVLNRSNEDTGDMASTLSDFDSPSEQTQPPWSR</sequence>
<protein>
    <submittedName>
        <fullName evidence="2">Uncharacterized protein</fullName>
    </submittedName>
</protein>
<feature type="region of interest" description="Disordered" evidence="1">
    <location>
        <begin position="37"/>
        <end position="67"/>
    </location>
</feature>
<feature type="compositionally biased region" description="Polar residues" evidence="1">
    <location>
        <begin position="47"/>
        <end position="67"/>
    </location>
</feature>
<dbReference type="EMBL" id="MCGO01000023">
    <property type="protein sequence ID" value="ORY44111.1"/>
    <property type="molecule type" value="Genomic_DNA"/>
</dbReference>
<comment type="caution">
    <text evidence="2">The sequence shown here is derived from an EMBL/GenBank/DDBJ whole genome shotgun (WGS) entry which is preliminary data.</text>
</comment>
<accession>A0A1Y2CAQ1</accession>
<proteinExistence type="predicted"/>
<reference evidence="2 3" key="1">
    <citation type="submission" date="2016-07" db="EMBL/GenBank/DDBJ databases">
        <title>Pervasive Adenine N6-methylation of Active Genes in Fungi.</title>
        <authorList>
            <consortium name="DOE Joint Genome Institute"/>
            <person name="Mondo S.J."/>
            <person name="Dannebaum R.O."/>
            <person name="Kuo R.C."/>
            <person name="Labutti K."/>
            <person name="Haridas S."/>
            <person name="Kuo A."/>
            <person name="Salamov A."/>
            <person name="Ahrendt S.R."/>
            <person name="Lipzen A."/>
            <person name="Sullivan W."/>
            <person name="Andreopoulos W.B."/>
            <person name="Clum A."/>
            <person name="Lindquist E."/>
            <person name="Daum C."/>
            <person name="Ramamoorthy G.K."/>
            <person name="Gryganskyi A."/>
            <person name="Culley D."/>
            <person name="Magnuson J.K."/>
            <person name="James T.Y."/>
            <person name="O'Malley M.A."/>
            <person name="Stajich J.E."/>
            <person name="Spatafora J.W."/>
            <person name="Visel A."/>
            <person name="Grigoriev I.V."/>
        </authorList>
    </citation>
    <scope>NUCLEOTIDE SEQUENCE [LARGE SCALE GENOMIC DNA]</scope>
    <source>
        <strain evidence="2 3">JEL800</strain>
    </source>
</reference>
<name>A0A1Y2CAQ1_9FUNG</name>
<dbReference type="AlphaFoldDB" id="A0A1Y2CAQ1"/>
<gene>
    <name evidence="2" type="ORF">BCR33DRAFT_717196</name>
</gene>
<organism evidence="2 3">
    <name type="scientific">Rhizoclosmatium globosum</name>
    <dbReference type="NCBI Taxonomy" id="329046"/>
    <lineage>
        <taxon>Eukaryota</taxon>
        <taxon>Fungi</taxon>
        <taxon>Fungi incertae sedis</taxon>
        <taxon>Chytridiomycota</taxon>
        <taxon>Chytridiomycota incertae sedis</taxon>
        <taxon>Chytridiomycetes</taxon>
        <taxon>Chytridiales</taxon>
        <taxon>Chytriomycetaceae</taxon>
        <taxon>Rhizoclosmatium</taxon>
    </lineage>
</organism>
<dbReference type="Proteomes" id="UP000193642">
    <property type="component" value="Unassembled WGS sequence"/>
</dbReference>
<keyword evidence="3" id="KW-1185">Reference proteome</keyword>
<evidence type="ECO:0000256" key="1">
    <source>
        <dbReference type="SAM" id="MobiDB-lite"/>
    </source>
</evidence>
<evidence type="ECO:0000313" key="3">
    <source>
        <dbReference type="Proteomes" id="UP000193642"/>
    </source>
</evidence>
<evidence type="ECO:0000313" key="2">
    <source>
        <dbReference type="EMBL" id="ORY44111.1"/>
    </source>
</evidence>